<comment type="caution">
    <text evidence="2">The sequence shown here is derived from an EMBL/GenBank/DDBJ whole genome shotgun (WGS) entry which is preliminary data.</text>
</comment>
<dbReference type="EMBL" id="CAJNDS010002167">
    <property type="protein sequence ID" value="CAE7358195.1"/>
    <property type="molecule type" value="Genomic_DNA"/>
</dbReference>
<name>A0A812PQV0_9DINO</name>
<evidence type="ECO:0000256" key="1">
    <source>
        <dbReference type="SAM" id="MobiDB-lite"/>
    </source>
</evidence>
<gene>
    <name evidence="2" type="ORF">SNAT2548_LOCUS19150</name>
</gene>
<feature type="region of interest" description="Disordered" evidence="1">
    <location>
        <begin position="1"/>
        <end position="88"/>
    </location>
</feature>
<feature type="compositionally biased region" description="Polar residues" evidence="1">
    <location>
        <begin position="51"/>
        <end position="60"/>
    </location>
</feature>
<keyword evidence="3" id="KW-1185">Reference proteome</keyword>
<dbReference type="OrthoDB" id="447165at2759"/>
<reference evidence="2" key="1">
    <citation type="submission" date="2021-02" db="EMBL/GenBank/DDBJ databases">
        <authorList>
            <person name="Dougan E. K."/>
            <person name="Rhodes N."/>
            <person name="Thang M."/>
            <person name="Chan C."/>
        </authorList>
    </citation>
    <scope>NUCLEOTIDE SEQUENCE</scope>
</reference>
<dbReference type="AlphaFoldDB" id="A0A812PQV0"/>
<evidence type="ECO:0000313" key="2">
    <source>
        <dbReference type="EMBL" id="CAE7358195.1"/>
    </source>
</evidence>
<proteinExistence type="predicted"/>
<organism evidence="2 3">
    <name type="scientific">Symbiodinium natans</name>
    <dbReference type="NCBI Taxonomy" id="878477"/>
    <lineage>
        <taxon>Eukaryota</taxon>
        <taxon>Sar</taxon>
        <taxon>Alveolata</taxon>
        <taxon>Dinophyceae</taxon>
        <taxon>Suessiales</taxon>
        <taxon>Symbiodiniaceae</taxon>
        <taxon>Symbiodinium</taxon>
    </lineage>
</organism>
<evidence type="ECO:0000313" key="3">
    <source>
        <dbReference type="Proteomes" id="UP000604046"/>
    </source>
</evidence>
<dbReference type="Proteomes" id="UP000604046">
    <property type="component" value="Unassembled WGS sequence"/>
</dbReference>
<protein>
    <submittedName>
        <fullName evidence="2">Uncharacterized protein</fullName>
    </submittedName>
</protein>
<accession>A0A812PQV0</accession>
<sequence length="335" mass="37615">MLSAKPENADGSTDGAPGVKDMPCQQRPLATPCRSEPSKLPMVKRERVETENGSESQAAGPSSEPLAKRPRRQQTRQDRPSEQSWGGVSTLRVQTQELLALAAKARIRRMIQPKIRRTDLNVPDFVKKHWDSGTKAKDELAQMLKDANFEREALMIVVKKEKYSMTVEEGWFAEEELRDELGWSATKIAGAIKHCMANKETHVRSNLYDGALEYWVKIRGGPVVMPENFCKNLGGVEQRALADKKDANKAEDDTKNAKFTQTAEALNKYIDSLNTRSGKLRGLVNDLRKNYSAQETSKPIADLEKEIQALDYHYELCVEAKTKGELEGLKQELLA</sequence>